<dbReference type="STRING" id="634771.SAMN04488128_104172"/>
<protein>
    <submittedName>
        <fullName evidence="3">Aspartate 4-decarboxylase</fullName>
    </submittedName>
</protein>
<dbReference type="InterPro" id="IPR050478">
    <property type="entry name" value="Ethylene_sulfur-biosynth"/>
</dbReference>
<sequence>MALTKIKTSRKREHLLESLSPFQLKDDLINLAEDESRKSATVMLNAGRGNPNWVATTPREAFFTLGLFGIEECRRVMDNAEGLAGIPEKKGIAKRFEKFLSTNKTAPGIDLLQKAYKYGLKQHGYDADAWVHELAESVIGDQYPVPDRMLAHMEPIVHDYIIQEMCNNEPPAGKYDLFAVEGGTAAMCYIFDSLMQNFLIKKGDKIALMVPVFTPYIEIPELDRYSFKVVEIKSNTMNKDGRHTWQYPDSELEKLKDPAIRILFTVNPSNPPSSAIHPDSLKKIIKIVKKDNPGLMVVTDDVYGTFVPGFKSLMGAIPYNTIGVYSFSKYFGCTGWRLGVIAIHQKNMFDDNIRRLSPAATKTLNERYGSITLEPGKLKFIDRMVADSRQVALNHTAGLSLPQQTQMMLFSAFALLDTKNKYKQLTQVLVQKRLKLLWDELEIPLVKDPLNAGYYSEIDIQVWAGKVYGDKFFKWLQQNFEPVDILFRLAEKTGVVLLNGGGFDGPEWSVRVSLANLPTEAYSVIGKRITEIMREYAGVWKSNGTLKK</sequence>
<evidence type="ECO:0000313" key="4">
    <source>
        <dbReference type="Proteomes" id="UP000190367"/>
    </source>
</evidence>
<dbReference type="Gene3D" id="3.40.640.10">
    <property type="entry name" value="Type I PLP-dependent aspartate aminotransferase-like (Major domain)"/>
    <property type="match status" value="1"/>
</dbReference>
<dbReference type="PANTHER" id="PTHR43795:SF2">
    <property type="entry name" value="BIFUNCTIONAL ASPARTATE AMINOTRANSFERASE AND GLUTAMATE_ASPARTATE-PREPHENATE AMINOTRANSFERASE"/>
    <property type="match status" value="1"/>
</dbReference>
<proteinExistence type="predicted"/>
<dbReference type="InterPro" id="IPR015421">
    <property type="entry name" value="PyrdxlP-dep_Trfase_major"/>
</dbReference>
<evidence type="ECO:0000256" key="1">
    <source>
        <dbReference type="ARBA" id="ARBA00022898"/>
    </source>
</evidence>
<dbReference type="GO" id="GO:0008483">
    <property type="term" value="F:transaminase activity"/>
    <property type="evidence" value="ECO:0007669"/>
    <property type="project" value="TreeGrafter"/>
</dbReference>
<dbReference type="OrthoDB" id="9804407at2"/>
<dbReference type="InterPro" id="IPR022518">
    <property type="entry name" value="Aspartate_4-decarboxylase"/>
</dbReference>
<dbReference type="RefSeq" id="WP_078671538.1">
    <property type="nucleotide sequence ID" value="NZ_FUWZ01000004.1"/>
</dbReference>
<dbReference type="InterPro" id="IPR004839">
    <property type="entry name" value="Aminotransferase_I/II_large"/>
</dbReference>
<keyword evidence="4" id="KW-1185">Reference proteome</keyword>
<dbReference type="InterPro" id="IPR015422">
    <property type="entry name" value="PyrdxlP-dep_Trfase_small"/>
</dbReference>
<feature type="domain" description="Aminotransferase class I/classII large" evidence="2">
    <location>
        <begin position="196"/>
        <end position="522"/>
    </location>
</feature>
<evidence type="ECO:0000313" key="3">
    <source>
        <dbReference type="EMBL" id="SKA36817.1"/>
    </source>
</evidence>
<dbReference type="CDD" id="cd00609">
    <property type="entry name" value="AAT_like"/>
    <property type="match status" value="1"/>
</dbReference>
<gene>
    <name evidence="3" type="ORF">SAMN04488128_104172</name>
</gene>
<dbReference type="Pfam" id="PF00155">
    <property type="entry name" value="Aminotran_1_2"/>
    <property type="match status" value="1"/>
</dbReference>
<dbReference type="Proteomes" id="UP000190367">
    <property type="component" value="Unassembled WGS sequence"/>
</dbReference>
<dbReference type="AlphaFoldDB" id="A0A1T4T8W6"/>
<dbReference type="GO" id="GO:0030170">
    <property type="term" value="F:pyridoxal phosphate binding"/>
    <property type="evidence" value="ECO:0007669"/>
    <property type="project" value="InterPro"/>
</dbReference>
<organism evidence="3 4">
    <name type="scientific">Chitinophaga eiseniae</name>
    <dbReference type="NCBI Taxonomy" id="634771"/>
    <lineage>
        <taxon>Bacteria</taxon>
        <taxon>Pseudomonadati</taxon>
        <taxon>Bacteroidota</taxon>
        <taxon>Chitinophagia</taxon>
        <taxon>Chitinophagales</taxon>
        <taxon>Chitinophagaceae</taxon>
        <taxon>Chitinophaga</taxon>
    </lineage>
</organism>
<dbReference type="Gene3D" id="1.10.20.110">
    <property type="match status" value="1"/>
</dbReference>
<dbReference type="PANTHER" id="PTHR43795">
    <property type="entry name" value="BIFUNCTIONAL ASPARTATE AMINOTRANSFERASE AND GLUTAMATE/ASPARTATE-PREPHENATE AMINOTRANSFERASE-RELATED"/>
    <property type="match status" value="1"/>
</dbReference>
<dbReference type="NCBIfam" id="NF006755">
    <property type="entry name" value="PRK09275.1"/>
    <property type="match status" value="1"/>
</dbReference>
<keyword evidence="1" id="KW-0663">Pyridoxal phosphate</keyword>
<dbReference type="InterPro" id="IPR015424">
    <property type="entry name" value="PyrdxlP-dep_Trfase"/>
</dbReference>
<dbReference type="Gene3D" id="3.90.1150.10">
    <property type="entry name" value="Aspartate Aminotransferase, domain 1"/>
    <property type="match status" value="1"/>
</dbReference>
<dbReference type="EMBL" id="FUWZ01000004">
    <property type="protein sequence ID" value="SKA36817.1"/>
    <property type="molecule type" value="Genomic_DNA"/>
</dbReference>
<accession>A0A1T4T8W6</accession>
<evidence type="ECO:0000259" key="2">
    <source>
        <dbReference type="Pfam" id="PF00155"/>
    </source>
</evidence>
<dbReference type="GO" id="GO:0006520">
    <property type="term" value="P:amino acid metabolic process"/>
    <property type="evidence" value="ECO:0007669"/>
    <property type="project" value="TreeGrafter"/>
</dbReference>
<reference evidence="4" key="1">
    <citation type="submission" date="2017-02" db="EMBL/GenBank/DDBJ databases">
        <authorList>
            <person name="Varghese N."/>
            <person name="Submissions S."/>
        </authorList>
    </citation>
    <scope>NUCLEOTIDE SEQUENCE [LARGE SCALE GENOMIC DNA]</scope>
    <source>
        <strain evidence="4">DSM 22224</strain>
    </source>
</reference>
<dbReference type="NCBIfam" id="TIGR03801">
    <property type="entry name" value="asp_4_decarbox"/>
    <property type="match status" value="1"/>
</dbReference>
<name>A0A1T4T8W6_9BACT</name>
<dbReference type="SUPFAM" id="SSF53383">
    <property type="entry name" value="PLP-dependent transferases"/>
    <property type="match status" value="1"/>
</dbReference>